<dbReference type="AlphaFoldDB" id="H9B9G3"/>
<evidence type="ECO:0000313" key="4">
    <source>
        <dbReference type="EMBL" id="AET50623.1"/>
    </source>
</evidence>
<dbReference type="PROSITE" id="PS51186">
    <property type="entry name" value="GNAT"/>
    <property type="match status" value="1"/>
</dbReference>
<evidence type="ECO:0000256" key="2">
    <source>
        <dbReference type="SAM" id="MobiDB-lite"/>
    </source>
</evidence>
<dbReference type="Proteomes" id="UP000030747">
    <property type="component" value="Unassembled WGS sequence"/>
</dbReference>
<dbReference type="Pfam" id="PF00583">
    <property type="entry name" value="Acetyltransf_1"/>
    <property type="match status" value="1"/>
</dbReference>
<dbReference type="RefSeq" id="XP_013232748.1">
    <property type="nucleotide sequence ID" value="XM_013377294.1"/>
</dbReference>
<dbReference type="CDD" id="cd04301">
    <property type="entry name" value="NAT_SF"/>
    <property type="match status" value="1"/>
</dbReference>
<dbReference type="VEuPathDB" id="ToxoDB:ETH_00010875"/>
<evidence type="ECO:0000313" key="6">
    <source>
        <dbReference type="Proteomes" id="UP000030747"/>
    </source>
</evidence>
<feature type="region of interest" description="Disordered" evidence="2">
    <location>
        <begin position="86"/>
        <end position="126"/>
    </location>
</feature>
<gene>
    <name evidence="5" type="ORF">ETH_00010875</name>
</gene>
<dbReference type="InterPro" id="IPR050769">
    <property type="entry name" value="NAT_camello-type"/>
</dbReference>
<dbReference type="InterPro" id="IPR000182">
    <property type="entry name" value="GNAT_dom"/>
</dbReference>
<evidence type="ECO:0000259" key="3">
    <source>
        <dbReference type="PROSITE" id="PS51186"/>
    </source>
</evidence>
<dbReference type="SUPFAM" id="SSF55729">
    <property type="entry name" value="Acyl-CoA N-acyltransferases (Nat)"/>
    <property type="match status" value="1"/>
</dbReference>
<protein>
    <submittedName>
        <fullName evidence="5">Acetyltransferase domain-containing protein, putative</fullName>
    </submittedName>
</protein>
<dbReference type="GeneID" id="25251368"/>
<feature type="compositionally biased region" description="Low complexity" evidence="2">
    <location>
        <begin position="34"/>
        <end position="59"/>
    </location>
</feature>
<evidence type="ECO:0000313" key="5">
    <source>
        <dbReference type="EMBL" id="CDJ41998.1"/>
    </source>
</evidence>
<dbReference type="Gene3D" id="3.40.630.30">
    <property type="match status" value="1"/>
</dbReference>
<evidence type="ECO:0000256" key="1">
    <source>
        <dbReference type="ARBA" id="ARBA00022679"/>
    </source>
</evidence>
<dbReference type="InterPro" id="IPR016181">
    <property type="entry name" value="Acyl_CoA_acyltransferase"/>
</dbReference>
<accession>H9B9G3</accession>
<feature type="region of interest" description="Disordered" evidence="2">
    <location>
        <begin position="1"/>
        <end position="74"/>
    </location>
</feature>
<dbReference type="GO" id="GO:0008080">
    <property type="term" value="F:N-acetyltransferase activity"/>
    <property type="evidence" value="ECO:0007669"/>
    <property type="project" value="InterPro"/>
</dbReference>
<sequence length="364" mass="40193">MPAKEEGEPVFGHEEGDQAHSAQSPGMAVIQCDNSSNASGNSSSSSSNASGNSSSSSSARDGETQANAKRGITGCASEPVLWRPAVQHQGRQKQQERHKEAQEHQLLDSDRKQLARRRSSSCQSTRLEAPHETVSLREACASDAPLVRALMKSHLRSLILPAVFYWLCRHAQDFGSFLVICCCFVHLDKMLISLCCFLMLLLIRVVLELEQYAARGCPDLAEFDRHYLQSERNRFWVAEKKHPAGTQIVGCIGFIIHPSNLQEGQLVRLVVSPGSRGAGVGSRLLSSAVGFAASCRCRSIEVFANSLNASSASFFRNRQFELVQVVRRNLMRGDLLRWRMTLDCDGRTLEPKTDTSSIDDLQSE</sequence>
<reference evidence="5" key="3">
    <citation type="submission" date="2013-10" db="EMBL/GenBank/DDBJ databases">
        <authorList>
            <person name="Aslett M."/>
        </authorList>
    </citation>
    <scope>NUCLEOTIDE SEQUENCE [LARGE SCALE GENOMIC DNA]</scope>
    <source>
        <strain evidence="5">Houghton</strain>
    </source>
</reference>
<name>H9B9G3_EIMTE</name>
<dbReference type="EMBL" id="JN987400">
    <property type="protein sequence ID" value="AET50623.1"/>
    <property type="molecule type" value="mRNA"/>
</dbReference>
<keyword evidence="6" id="KW-1185">Reference proteome</keyword>
<feature type="domain" description="N-acetyltransferase" evidence="3">
    <location>
        <begin position="192"/>
        <end position="343"/>
    </location>
</feature>
<organism evidence="4">
    <name type="scientific">Eimeria tenella</name>
    <name type="common">Coccidian parasite</name>
    <dbReference type="NCBI Taxonomy" id="5802"/>
    <lineage>
        <taxon>Eukaryota</taxon>
        <taxon>Sar</taxon>
        <taxon>Alveolata</taxon>
        <taxon>Apicomplexa</taxon>
        <taxon>Conoidasida</taxon>
        <taxon>Coccidia</taxon>
        <taxon>Eucoccidiorida</taxon>
        <taxon>Eimeriorina</taxon>
        <taxon>Eimeriidae</taxon>
        <taxon>Eimeria</taxon>
    </lineage>
</organism>
<reference evidence="4" key="1">
    <citation type="journal article" date="2012" name="BMC Genomics">
        <title>Characterisation of full-length cDNA sequences provides insights into the Eimeria tenella transcriptome.</title>
        <authorList>
            <person name="Amiruddin N."/>
            <person name="Lee X.W."/>
            <person name="Blake D.P."/>
            <person name="Suzuki Y."/>
            <person name="Tay Y.L."/>
            <person name="Lim L.S."/>
            <person name="Tomley F.M."/>
            <person name="Watanabe J."/>
            <person name="Sugimoto C."/>
            <person name="Wan K.L."/>
        </authorList>
    </citation>
    <scope>NUCLEOTIDE SEQUENCE</scope>
    <source>
        <strain evidence="4">Houghton</strain>
    </source>
</reference>
<dbReference type="OMA" id="GMAVIQC"/>
<dbReference type="OrthoDB" id="41532at2759"/>
<feature type="compositionally biased region" description="Basic and acidic residues" evidence="2">
    <location>
        <begin position="1"/>
        <end position="18"/>
    </location>
</feature>
<keyword evidence="1 5" id="KW-0808">Transferase</keyword>
<proteinExistence type="evidence at transcript level"/>
<dbReference type="PANTHER" id="PTHR13947:SF37">
    <property type="entry name" value="LD18367P"/>
    <property type="match status" value="1"/>
</dbReference>
<dbReference type="VEuPathDB" id="ToxoDB:ETH2_1144600"/>
<dbReference type="EMBL" id="HG675688">
    <property type="protein sequence ID" value="CDJ41998.1"/>
    <property type="molecule type" value="Genomic_DNA"/>
</dbReference>
<dbReference type="PANTHER" id="PTHR13947">
    <property type="entry name" value="GNAT FAMILY N-ACETYLTRANSFERASE"/>
    <property type="match status" value="1"/>
</dbReference>
<feature type="compositionally biased region" description="Basic and acidic residues" evidence="2">
    <location>
        <begin position="93"/>
        <end position="113"/>
    </location>
</feature>
<reference evidence="5" key="2">
    <citation type="submission" date="2013-10" db="EMBL/GenBank/DDBJ databases">
        <title>Genomic analysis of the causative agents of coccidiosis in chickens.</title>
        <authorList>
            <person name="Reid A.J."/>
            <person name="Blake D."/>
            <person name="Billington K."/>
            <person name="Browne H."/>
            <person name="Dunn M."/>
            <person name="Hung S."/>
            <person name="Kawahara F."/>
            <person name="Miranda-Saavedra D."/>
            <person name="Mourier T."/>
            <person name="Nagra H."/>
            <person name="Otto T.D."/>
            <person name="Rawlings N."/>
            <person name="Sanchez A."/>
            <person name="Sanders M."/>
            <person name="Subramaniam C."/>
            <person name="Tay Y."/>
            <person name="Dear P."/>
            <person name="Doerig C."/>
            <person name="Gruber A."/>
            <person name="Parkinson J."/>
            <person name="Shirley M."/>
            <person name="Wan K.L."/>
            <person name="Berriman M."/>
            <person name="Tomley F."/>
            <person name="Pain A."/>
        </authorList>
    </citation>
    <scope>NUCLEOTIDE SEQUENCE [LARGE SCALE GENOMIC DNA]</scope>
    <source>
        <strain evidence="5">Houghton</strain>
    </source>
</reference>